<reference evidence="2" key="1">
    <citation type="submission" date="2017-09" db="EMBL/GenBank/DDBJ databases">
        <title>FDA dAtabase for Regulatory Grade micrObial Sequences (FDA-ARGOS): Supporting development and validation of Infectious Disease Dx tests.</title>
        <authorList>
            <person name="Minogue T."/>
            <person name="Wolcott M."/>
            <person name="Wasieloski L."/>
            <person name="Aguilar W."/>
            <person name="Moore D."/>
            <person name="Tallon L."/>
            <person name="Sadzewicz L."/>
            <person name="Ott S."/>
            <person name="Zhao X."/>
            <person name="Nagaraj S."/>
            <person name="Vavikolanu K."/>
            <person name="Aluvathingal J."/>
            <person name="Nadendla S."/>
            <person name="Sichtig H."/>
        </authorList>
    </citation>
    <scope>NUCLEOTIDE SEQUENCE [LARGE SCALE GENOMIC DNA]</scope>
    <source>
        <strain evidence="2">FDAARGOS_390</strain>
    </source>
</reference>
<comment type="caution">
    <text evidence="1">The sequence shown here is derived from an EMBL/GenBank/DDBJ whole genome shotgun (WGS) entry which is preliminary data.</text>
</comment>
<accession>A0A2A7SAJ0</accession>
<proteinExistence type="predicted"/>
<dbReference type="Proteomes" id="UP000220629">
    <property type="component" value="Unassembled WGS sequence"/>
</dbReference>
<evidence type="ECO:0008006" key="3">
    <source>
        <dbReference type="Google" id="ProtNLM"/>
    </source>
</evidence>
<organism evidence="1 2">
    <name type="scientific">Burkholderia gladioli</name>
    <name type="common">Pseudomonas marginata</name>
    <name type="synonym">Phytomonas marginata</name>
    <dbReference type="NCBI Taxonomy" id="28095"/>
    <lineage>
        <taxon>Bacteria</taxon>
        <taxon>Pseudomonadati</taxon>
        <taxon>Pseudomonadota</taxon>
        <taxon>Betaproteobacteria</taxon>
        <taxon>Burkholderiales</taxon>
        <taxon>Burkholderiaceae</taxon>
        <taxon>Burkholderia</taxon>
    </lineage>
</organism>
<evidence type="ECO:0000313" key="2">
    <source>
        <dbReference type="Proteomes" id="UP000220629"/>
    </source>
</evidence>
<protein>
    <recommendedName>
        <fullName evidence="3">Fis family transcriptional regulator</fullName>
    </recommendedName>
</protein>
<evidence type="ECO:0000313" key="1">
    <source>
        <dbReference type="EMBL" id="PEH40492.1"/>
    </source>
</evidence>
<dbReference type="AlphaFoldDB" id="A0A2A7SAJ0"/>
<dbReference type="EMBL" id="PDDY01000003">
    <property type="protein sequence ID" value="PEH40492.1"/>
    <property type="molecule type" value="Genomic_DNA"/>
</dbReference>
<sequence>MARQHRNPQRRSQPSASARLQRTLLLPLPQRHAEELSLQYHTAFQALRMRQGCAHGLAILLQLVVLAGFIDEARRHEIHAEVLVAAERGINAALEHGKASGEWMLDAQTDELMASLIAWHDGQLRSTPLSVIRQALDRLERLRDGKSFNQLPARR</sequence>
<gene>
    <name evidence="1" type="ORF">CRM94_17430</name>
</gene>
<dbReference type="RefSeq" id="WP_098153422.1">
    <property type="nucleotide sequence ID" value="NZ_PDDY01000003.1"/>
</dbReference>
<name>A0A2A7SAJ0_BURGA</name>